<dbReference type="FunFam" id="3.20.10.10:FF:000002">
    <property type="entry name" value="D-alanine aminotransferase"/>
    <property type="match status" value="1"/>
</dbReference>
<dbReference type="GO" id="GO:0005829">
    <property type="term" value="C:cytosol"/>
    <property type="evidence" value="ECO:0007669"/>
    <property type="project" value="TreeGrafter"/>
</dbReference>
<evidence type="ECO:0000256" key="3">
    <source>
        <dbReference type="ARBA" id="ARBA00022898"/>
    </source>
</evidence>
<keyword evidence="3" id="KW-0663">Pyridoxal phosphate</keyword>
<sequence length="286" mass="31941">MNKLICFLNGQFLPITEAKISVQDLGLSRAFGVFDSIRLYRGQPLHLEDHLNRFRESANVINLELPDNFEEMPAVIKALFEKNNANFKTDAFVKIILTGGPSPDSFSYSRDHSTLMALMFGLSDNLAIEQTEGVKAITQEYKRIFPEAKTLNYTVRFALQDKIKSAGAKELVYIHDGKILEGSMSNFFLIKDNLLVTPDSGILKGVTRKVALHLAQEANFEIQERPVLLSELASAQEAFITSTAREITPLVQLDETVIGGGQPGVKTKQLIETFKRYVQDYSPPAL</sequence>
<reference evidence="4 5" key="1">
    <citation type="submission" date="2017-09" db="EMBL/GenBank/DDBJ databases">
        <title>Depth-based differentiation of microbial function through sediment-hosted aquifers and enrichment of novel symbionts in the deep terrestrial subsurface.</title>
        <authorList>
            <person name="Probst A.J."/>
            <person name="Ladd B."/>
            <person name="Jarett J.K."/>
            <person name="Geller-Mcgrath D.E."/>
            <person name="Sieber C.M."/>
            <person name="Emerson J.B."/>
            <person name="Anantharaman K."/>
            <person name="Thomas B.C."/>
            <person name="Malmstrom R."/>
            <person name="Stieglmeier M."/>
            <person name="Klingl A."/>
            <person name="Woyke T."/>
            <person name="Ryan C.M."/>
            <person name="Banfield J.F."/>
        </authorList>
    </citation>
    <scope>NUCLEOTIDE SEQUENCE [LARGE SCALE GENOMIC DNA]</scope>
    <source>
        <strain evidence="4">CG10_big_fil_rev_8_21_14_0_10_46_23</strain>
    </source>
</reference>
<comment type="caution">
    <text evidence="4">The sequence shown here is derived from an EMBL/GenBank/DDBJ whole genome shotgun (WGS) entry which is preliminary data.</text>
</comment>
<dbReference type="PANTHER" id="PTHR42743">
    <property type="entry name" value="AMINO-ACID AMINOTRANSFERASE"/>
    <property type="match status" value="1"/>
</dbReference>
<comment type="cofactor">
    <cofactor evidence="1">
        <name>pyridoxal 5'-phosphate</name>
        <dbReference type="ChEBI" id="CHEBI:597326"/>
    </cofactor>
</comment>
<evidence type="ECO:0000256" key="2">
    <source>
        <dbReference type="ARBA" id="ARBA00009320"/>
    </source>
</evidence>
<dbReference type="InterPro" id="IPR050571">
    <property type="entry name" value="Class-IV_PLP-Dep_Aminotrnsfr"/>
</dbReference>
<accession>A0A2H0R6I2</accession>
<keyword evidence="4" id="KW-0808">Transferase</keyword>
<dbReference type="SUPFAM" id="SSF56752">
    <property type="entry name" value="D-aminoacid aminotransferase-like PLP-dependent enzymes"/>
    <property type="match status" value="1"/>
</dbReference>
<dbReference type="GO" id="GO:0008483">
    <property type="term" value="F:transaminase activity"/>
    <property type="evidence" value="ECO:0007669"/>
    <property type="project" value="UniProtKB-KW"/>
</dbReference>
<dbReference type="InterPro" id="IPR001544">
    <property type="entry name" value="Aminotrans_IV"/>
</dbReference>
<dbReference type="Pfam" id="PF01063">
    <property type="entry name" value="Aminotran_4"/>
    <property type="match status" value="1"/>
</dbReference>
<keyword evidence="4" id="KW-0032">Aminotransferase</keyword>
<dbReference type="GO" id="GO:0046394">
    <property type="term" value="P:carboxylic acid biosynthetic process"/>
    <property type="evidence" value="ECO:0007669"/>
    <property type="project" value="UniProtKB-ARBA"/>
</dbReference>
<dbReference type="InterPro" id="IPR043131">
    <property type="entry name" value="BCAT-like_N"/>
</dbReference>
<dbReference type="Gene3D" id="3.20.10.10">
    <property type="entry name" value="D-amino Acid Aminotransferase, subunit A, domain 2"/>
    <property type="match status" value="1"/>
</dbReference>
<dbReference type="EMBL" id="PCXO01000005">
    <property type="protein sequence ID" value="PIR41435.1"/>
    <property type="molecule type" value="Genomic_DNA"/>
</dbReference>
<evidence type="ECO:0000313" key="4">
    <source>
        <dbReference type="EMBL" id="PIR41435.1"/>
    </source>
</evidence>
<dbReference type="PANTHER" id="PTHR42743:SF11">
    <property type="entry name" value="AMINODEOXYCHORISMATE LYASE"/>
    <property type="match status" value="1"/>
</dbReference>
<dbReference type="InterPro" id="IPR043132">
    <property type="entry name" value="BCAT-like_C"/>
</dbReference>
<organism evidence="4 5">
    <name type="scientific">Candidatus Yanofskybacteria bacterium CG10_big_fil_rev_8_21_14_0_10_46_23</name>
    <dbReference type="NCBI Taxonomy" id="1975098"/>
    <lineage>
        <taxon>Bacteria</taxon>
        <taxon>Candidatus Yanofskyibacteriota</taxon>
    </lineage>
</organism>
<dbReference type="Proteomes" id="UP000230232">
    <property type="component" value="Unassembled WGS sequence"/>
</dbReference>
<dbReference type="Gene3D" id="3.30.470.10">
    <property type="match status" value="1"/>
</dbReference>
<name>A0A2H0R6I2_9BACT</name>
<comment type="similarity">
    <text evidence="2">Belongs to the class-IV pyridoxal-phosphate-dependent aminotransferase family.</text>
</comment>
<protein>
    <submittedName>
        <fullName evidence="4">Aminotransferase IV</fullName>
    </submittedName>
</protein>
<gene>
    <name evidence="4" type="ORF">COV31_01000</name>
</gene>
<evidence type="ECO:0000313" key="5">
    <source>
        <dbReference type="Proteomes" id="UP000230232"/>
    </source>
</evidence>
<dbReference type="AlphaFoldDB" id="A0A2H0R6I2"/>
<proteinExistence type="inferred from homology"/>
<dbReference type="InterPro" id="IPR036038">
    <property type="entry name" value="Aminotransferase-like"/>
</dbReference>
<evidence type="ECO:0000256" key="1">
    <source>
        <dbReference type="ARBA" id="ARBA00001933"/>
    </source>
</evidence>
<dbReference type="GO" id="GO:0008652">
    <property type="term" value="P:amino acid biosynthetic process"/>
    <property type="evidence" value="ECO:0007669"/>
    <property type="project" value="UniProtKB-ARBA"/>
</dbReference>